<evidence type="ECO:0000313" key="2">
    <source>
        <dbReference type="Proteomes" id="UP000828941"/>
    </source>
</evidence>
<proteinExistence type="predicted"/>
<sequence length="73" mass="8076">MGFWDLLAVVSPPILQVLMISALGAFMATECFNNLLSADTRKSLNKIVFIVFTPSLVFSSFAETVTLDDMISW</sequence>
<reference evidence="1 2" key="1">
    <citation type="journal article" date="2022" name="DNA Res.">
        <title>Chromosomal-level genome assembly of the orchid tree Bauhinia variegata (Leguminosae; Cercidoideae) supports the allotetraploid origin hypothesis of Bauhinia.</title>
        <authorList>
            <person name="Zhong Y."/>
            <person name="Chen Y."/>
            <person name="Zheng D."/>
            <person name="Pang J."/>
            <person name="Liu Y."/>
            <person name="Luo S."/>
            <person name="Meng S."/>
            <person name="Qian L."/>
            <person name="Wei D."/>
            <person name="Dai S."/>
            <person name="Zhou R."/>
        </authorList>
    </citation>
    <scope>NUCLEOTIDE SEQUENCE [LARGE SCALE GENOMIC DNA]</scope>
    <source>
        <strain evidence="1">BV-YZ2020</strain>
    </source>
</reference>
<name>A0ACB9PXU1_BAUVA</name>
<comment type="caution">
    <text evidence="1">The sequence shown here is derived from an EMBL/GenBank/DDBJ whole genome shotgun (WGS) entry which is preliminary data.</text>
</comment>
<accession>A0ACB9PXU1</accession>
<dbReference type="Proteomes" id="UP000828941">
    <property type="component" value="Chromosome 2"/>
</dbReference>
<gene>
    <name evidence="1" type="ORF">L6164_002571</name>
</gene>
<organism evidence="1 2">
    <name type="scientific">Bauhinia variegata</name>
    <name type="common">Purple orchid tree</name>
    <name type="synonym">Phanera variegata</name>
    <dbReference type="NCBI Taxonomy" id="167791"/>
    <lineage>
        <taxon>Eukaryota</taxon>
        <taxon>Viridiplantae</taxon>
        <taxon>Streptophyta</taxon>
        <taxon>Embryophyta</taxon>
        <taxon>Tracheophyta</taxon>
        <taxon>Spermatophyta</taxon>
        <taxon>Magnoliopsida</taxon>
        <taxon>eudicotyledons</taxon>
        <taxon>Gunneridae</taxon>
        <taxon>Pentapetalae</taxon>
        <taxon>rosids</taxon>
        <taxon>fabids</taxon>
        <taxon>Fabales</taxon>
        <taxon>Fabaceae</taxon>
        <taxon>Cercidoideae</taxon>
        <taxon>Cercideae</taxon>
        <taxon>Bauhiniinae</taxon>
        <taxon>Bauhinia</taxon>
    </lineage>
</organism>
<protein>
    <submittedName>
        <fullName evidence="1">Uncharacterized protein</fullName>
    </submittedName>
</protein>
<evidence type="ECO:0000313" key="1">
    <source>
        <dbReference type="EMBL" id="KAI4353639.1"/>
    </source>
</evidence>
<dbReference type="EMBL" id="CM039427">
    <property type="protein sequence ID" value="KAI4353639.1"/>
    <property type="molecule type" value="Genomic_DNA"/>
</dbReference>
<keyword evidence="2" id="KW-1185">Reference proteome</keyword>